<evidence type="ECO:0000256" key="1">
    <source>
        <dbReference type="ARBA" id="ARBA00012417"/>
    </source>
</evidence>
<evidence type="ECO:0000256" key="5">
    <source>
        <dbReference type="ARBA" id="ARBA00022705"/>
    </source>
</evidence>
<evidence type="ECO:0000256" key="4">
    <source>
        <dbReference type="ARBA" id="ARBA00022695"/>
    </source>
</evidence>
<dbReference type="GO" id="GO:0009360">
    <property type="term" value="C:DNA polymerase III complex"/>
    <property type="evidence" value="ECO:0007669"/>
    <property type="project" value="InterPro"/>
</dbReference>
<dbReference type="EMBL" id="MZGV01000025">
    <property type="protein sequence ID" value="OPJ61051.1"/>
    <property type="molecule type" value="Genomic_DNA"/>
</dbReference>
<dbReference type="GO" id="GO:0006261">
    <property type="term" value="P:DNA-templated DNA replication"/>
    <property type="evidence" value="ECO:0007669"/>
    <property type="project" value="TreeGrafter"/>
</dbReference>
<dbReference type="InterPro" id="IPR015199">
    <property type="entry name" value="DNA_pol_III_delta_C"/>
</dbReference>
<dbReference type="STRING" id="1450648.CLORY_24440"/>
<dbReference type="GO" id="GO:0003677">
    <property type="term" value="F:DNA binding"/>
    <property type="evidence" value="ECO:0007669"/>
    <property type="project" value="InterPro"/>
</dbReference>
<feature type="domain" description="DNA polymerase III delta subunit C-terminal" evidence="8">
    <location>
        <begin position="215"/>
        <end position="311"/>
    </location>
</feature>
<evidence type="ECO:0000313" key="10">
    <source>
        <dbReference type="Proteomes" id="UP000190080"/>
    </source>
</evidence>
<name>A0A1V4ILZ8_9CLOT</name>
<gene>
    <name evidence="9" type="primary">holB</name>
    <name evidence="9" type="ORF">CLORY_24440</name>
</gene>
<proteinExistence type="predicted"/>
<evidence type="ECO:0000256" key="2">
    <source>
        <dbReference type="ARBA" id="ARBA00014363"/>
    </source>
</evidence>
<dbReference type="Gene3D" id="1.20.272.10">
    <property type="match status" value="1"/>
</dbReference>
<dbReference type="GO" id="GO:0003887">
    <property type="term" value="F:DNA-directed DNA polymerase activity"/>
    <property type="evidence" value="ECO:0007669"/>
    <property type="project" value="UniProtKB-KW"/>
</dbReference>
<keyword evidence="4 9" id="KW-0548">Nucleotidyltransferase</keyword>
<keyword evidence="10" id="KW-1185">Reference proteome</keyword>
<reference evidence="9 10" key="1">
    <citation type="submission" date="2017-03" db="EMBL/GenBank/DDBJ databases">
        <title>Genome sequence of Clostridium oryzae DSM 28571.</title>
        <authorList>
            <person name="Poehlein A."/>
            <person name="Daniel R."/>
        </authorList>
    </citation>
    <scope>NUCLEOTIDE SEQUENCE [LARGE SCALE GENOMIC DNA]</scope>
    <source>
        <strain evidence="9 10">DSM 28571</strain>
    </source>
</reference>
<dbReference type="Pfam" id="PF09115">
    <property type="entry name" value="DNApol3-delta_C"/>
    <property type="match status" value="1"/>
</dbReference>
<keyword evidence="6" id="KW-0239">DNA-directed DNA polymerase</keyword>
<dbReference type="InterPro" id="IPR027417">
    <property type="entry name" value="P-loop_NTPase"/>
</dbReference>
<sequence>MQDTDIIGHNDIREYFKKQILDGSLVHAHLIIGKDGIGKSLITKETAVKLIGKSEIKQYVDICEFKLSKNKKSIGIDQVRALIDEVNKKPYEGDKKVIIIYSADKLTVQAQNAVLKTIEEPPAGVYIFILCENVQMILDTIKSRCQIHKLNPLSREEMLKFIYRKYPELDGKQKESLLVFAEGIPGRCEYLKEDEDFRVIRDTLAKLIVDINKTKESEFINKYINFFIKYNHLYSEIFEAILSYVRDIILYKDITDDKIIINRDKIDVIKQCCDLFSYNSLQKIVSAAEEARKKIVKNVNFNLVYNVFLIDIFNV</sequence>
<evidence type="ECO:0000259" key="8">
    <source>
        <dbReference type="Pfam" id="PF09115"/>
    </source>
</evidence>
<evidence type="ECO:0000256" key="3">
    <source>
        <dbReference type="ARBA" id="ARBA00022679"/>
    </source>
</evidence>
<keyword evidence="5" id="KW-0235">DNA replication</keyword>
<dbReference type="AlphaFoldDB" id="A0A1V4ILZ8"/>
<organism evidence="9 10">
    <name type="scientific">Clostridium oryzae</name>
    <dbReference type="NCBI Taxonomy" id="1450648"/>
    <lineage>
        <taxon>Bacteria</taxon>
        <taxon>Bacillati</taxon>
        <taxon>Bacillota</taxon>
        <taxon>Clostridia</taxon>
        <taxon>Eubacteriales</taxon>
        <taxon>Clostridiaceae</taxon>
        <taxon>Clostridium</taxon>
    </lineage>
</organism>
<dbReference type="OrthoDB" id="9810148at2"/>
<evidence type="ECO:0000256" key="6">
    <source>
        <dbReference type="ARBA" id="ARBA00022932"/>
    </source>
</evidence>
<dbReference type="NCBIfam" id="NF004047">
    <property type="entry name" value="PRK05564.1"/>
    <property type="match status" value="1"/>
</dbReference>
<protein>
    <recommendedName>
        <fullName evidence="2">DNA polymerase III subunit delta'</fullName>
        <ecNumber evidence="1">2.7.7.7</ecNumber>
    </recommendedName>
</protein>
<dbReference type="SUPFAM" id="SSF52540">
    <property type="entry name" value="P-loop containing nucleoside triphosphate hydrolases"/>
    <property type="match status" value="1"/>
</dbReference>
<comment type="catalytic activity">
    <reaction evidence="7">
        <text>DNA(n) + a 2'-deoxyribonucleoside 5'-triphosphate = DNA(n+1) + diphosphate</text>
        <dbReference type="Rhea" id="RHEA:22508"/>
        <dbReference type="Rhea" id="RHEA-COMP:17339"/>
        <dbReference type="Rhea" id="RHEA-COMP:17340"/>
        <dbReference type="ChEBI" id="CHEBI:33019"/>
        <dbReference type="ChEBI" id="CHEBI:61560"/>
        <dbReference type="ChEBI" id="CHEBI:173112"/>
        <dbReference type="EC" id="2.7.7.7"/>
    </reaction>
</comment>
<dbReference type="PANTHER" id="PTHR11669">
    <property type="entry name" value="REPLICATION FACTOR C / DNA POLYMERASE III GAMMA-TAU SUBUNIT"/>
    <property type="match status" value="1"/>
</dbReference>
<dbReference type="EC" id="2.7.7.7" evidence="1"/>
<dbReference type="InterPro" id="IPR050238">
    <property type="entry name" value="DNA_Rep/Repair_Clamp_Loader"/>
</dbReference>
<dbReference type="PANTHER" id="PTHR11669:SF8">
    <property type="entry name" value="DNA POLYMERASE III SUBUNIT DELTA"/>
    <property type="match status" value="1"/>
</dbReference>
<dbReference type="RefSeq" id="WP_079424816.1">
    <property type="nucleotide sequence ID" value="NZ_MZGV01000025.1"/>
</dbReference>
<keyword evidence="3 9" id="KW-0808">Transferase</keyword>
<accession>A0A1V4ILZ8</accession>
<comment type="caution">
    <text evidence="9">The sequence shown here is derived from an EMBL/GenBank/DDBJ whole genome shotgun (WGS) entry which is preliminary data.</text>
</comment>
<dbReference type="Proteomes" id="UP000190080">
    <property type="component" value="Unassembled WGS sequence"/>
</dbReference>
<dbReference type="Gene3D" id="3.40.50.300">
    <property type="entry name" value="P-loop containing nucleotide triphosphate hydrolases"/>
    <property type="match status" value="1"/>
</dbReference>
<evidence type="ECO:0000256" key="7">
    <source>
        <dbReference type="ARBA" id="ARBA00049244"/>
    </source>
</evidence>
<evidence type="ECO:0000313" key="9">
    <source>
        <dbReference type="EMBL" id="OPJ61051.1"/>
    </source>
</evidence>
<dbReference type="Pfam" id="PF13177">
    <property type="entry name" value="DNA_pol3_delta2"/>
    <property type="match status" value="1"/>
</dbReference>